<dbReference type="PANTHER" id="PTHR47599:SF3">
    <property type="entry name" value="CELL-TO-CELL MOVEMENT PROTEIN"/>
    <property type="match status" value="1"/>
</dbReference>
<evidence type="ECO:0000256" key="1">
    <source>
        <dbReference type="ARBA" id="ARBA00023054"/>
    </source>
</evidence>
<dbReference type="InterPro" id="IPR028919">
    <property type="entry name" value="Viral_movement"/>
</dbReference>
<reference evidence="2" key="1">
    <citation type="submission" date="2020-06" db="EMBL/GenBank/DDBJ databases">
        <authorList>
            <person name="Li T."/>
            <person name="Hu X."/>
            <person name="Zhang T."/>
            <person name="Song X."/>
            <person name="Zhang H."/>
            <person name="Dai N."/>
            <person name="Sheng W."/>
            <person name="Hou X."/>
            <person name="Wei L."/>
        </authorList>
    </citation>
    <scope>NUCLEOTIDE SEQUENCE</scope>
    <source>
        <strain evidence="2">KEN8</strain>
        <tissue evidence="2">Leaf</tissue>
    </source>
</reference>
<keyword evidence="1" id="KW-0175">Coiled coil</keyword>
<protein>
    <submittedName>
        <fullName evidence="2">Movement protein</fullName>
    </submittedName>
</protein>
<gene>
    <name evidence="2" type="ORF">Scaly_1633300</name>
</gene>
<proteinExistence type="predicted"/>
<reference evidence="2" key="2">
    <citation type="journal article" date="2024" name="Plant">
        <title>Genomic evolution and insights into agronomic trait innovations of Sesamum species.</title>
        <authorList>
            <person name="Miao H."/>
            <person name="Wang L."/>
            <person name="Qu L."/>
            <person name="Liu H."/>
            <person name="Sun Y."/>
            <person name="Le M."/>
            <person name="Wang Q."/>
            <person name="Wei S."/>
            <person name="Zheng Y."/>
            <person name="Lin W."/>
            <person name="Duan Y."/>
            <person name="Cao H."/>
            <person name="Xiong S."/>
            <person name="Wang X."/>
            <person name="Wei L."/>
            <person name="Li C."/>
            <person name="Ma Q."/>
            <person name="Ju M."/>
            <person name="Zhao R."/>
            <person name="Li G."/>
            <person name="Mu C."/>
            <person name="Tian Q."/>
            <person name="Mei H."/>
            <person name="Zhang T."/>
            <person name="Gao T."/>
            <person name="Zhang H."/>
        </authorList>
    </citation>
    <scope>NUCLEOTIDE SEQUENCE</scope>
    <source>
        <strain evidence="2">KEN8</strain>
    </source>
</reference>
<sequence length="413" mass="47494">MDLQSSQNSHDEGDRLQTSEILSGFFSRMTVSNKTMERIMRQDSNLSPYDGFRIGGIGKVLNQIGLNQRKHHIIYKVSSGEFAIPMEFTGNVMEMQLIPKEEILEELSRLREEIAVTMKWIHIGTIEVVIKATFKEGIDSEIHLSIMDRRINNLRDGCLGTMIGNLYAGKLMFDIHPRIAYNLADQDFSRVLTLHQDFKRKDLMKEGNRPYSITYRIAYALSNTHHSDLFLRKEYIEIPRIFKEFAKVMAPDPIRIPRIGGVDIIIKDHPVLDRTMSSRIEYSSRMSFSEDRITGYKGKEKDLARVLTPQEIRVDNVKLKCPEGWKEIQVIFDITKNENFFPCDDLYHLQQPVVGRYEGMLEIAGHEFLVAGVAGRENGCMTLGLSFLEEHKPWGRKGNGMEFSLDGVTIRIE</sequence>
<accession>A0AAW2PCH3</accession>
<name>A0AAW2PCH3_9LAMI</name>
<dbReference type="Pfam" id="PF01107">
    <property type="entry name" value="MP"/>
    <property type="match status" value="1"/>
</dbReference>
<comment type="caution">
    <text evidence="2">The sequence shown here is derived from an EMBL/GenBank/DDBJ whole genome shotgun (WGS) entry which is preliminary data.</text>
</comment>
<organism evidence="2">
    <name type="scientific">Sesamum calycinum</name>
    <dbReference type="NCBI Taxonomy" id="2727403"/>
    <lineage>
        <taxon>Eukaryota</taxon>
        <taxon>Viridiplantae</taxon>
        <taxon>Streptophyta</taxon>
        <taxon>Embryophyta</taxon>
        <taxon>Tracheophyta</taxon>
        <taxon>Spermatophyta</taxon>
        <taxon>Magnoliopsida</taxon>
        <taxon>eudicotyledons</taxon>
        <taxon>Gunneridae</taxon>
        <taxon>Pentapetalae</taxon>
        <taxon>asterids</taxon>
        <taxon>lamiids</taxon>
        <taxon>Lamiales</taxon>
        <taxon>Pedaliaceae</taxon>
        <taxon>Sesamum</taxon>
    </lineage>
</organism>
<evidence type="ECO:0000313" key="2">
    <source>
        <dbReference type="EMBL" id="KAL0352446.1"/>
    </source>
</evidence>
<dbReference type="PANTHER" id="PTHR47599">
    <property type="entry name" value="CELL-TO-CELL MOVEMENT PROTEIN"/>
    <property type="match status" value="1"/>
</dbReference>
<dbReference type="InterPro" id="IPR051596">
    <property type="entry name" value="Caulimoviridae_Movement"/>
</dbReference>
<dbReference type="EMBL" id="JACGWM010000009">
    <property type="protein sequence ID" value="KAL0352446.1"/>
    <property type="molecule type" value="Genomic_DNA"/>
</dbReference>
<dbReference type="AlphaFoldDB" id="A0AAW2PCH3"/>